<proteinExistence type="predicted"/>
<evidence type="ECO:0000313" key="3">
    <source>
        <dbReference type="Proteomes" id="UP000254764"/>
    </source>
</evidence>
<keyword evidence="1" id="KW-0812">Transmembrane</keyword>
<dbReference type="STRING" id="1336235.GCA_000518785_02677"/>
<dbReference type="InterPro" id="IPR009325">
    <property type="entry name" value="DUF983"/>
</dbReference>
<keyword evidence="1" id="KW-0472">Membrane</keyword>
<keyword evidence="1" id="KW-1133">Transmembrane helix</keyword>
<reference evidence="3" key="1">
    <citation type="submission" date="2018-07" db="EMBL/GenBank/DDBJ databases">
        <authorList>
            <person name="Peiro R."/>
            <person name="Begona"/>
            <person name="Cbmso G."/>
            <person name="Lopez M."/>
            <person name="Gonzalez S."/>
        </authorList>
    </citation>
    <scope>NUCLEOTIDE SEQUENCE [LARGE SCALE GENOMIC DNA]</scope>
</reference>
<dbReference type="AlphaFoldDB" id="A0A376AKZ8"/>
<dbReference type="Pfam" id="PF06170">
    <property type="entry name" value="DUF983"/>
    <property type="match status" value="1"/>
</dbReference>
<name>A0A376AKZ8_9HYPH</name>
<organism evidence="2 3">
    <name type="scientific">Ciceribacter selenitireducens ATCC BAA-1503</name>
    <dbReference type="NCBI Taxonomy" id="1336235"/>
    <lineage>
        <taxon>Bacteria</taxon>
        <taxon>Pseudomonadati</taxon>
        <taxon>Pseudomonadota</taxon>
        <taxon>Alphaproteobacteria</taxon>
        <taxon>Hyphomicrobiales</taxon>
        <taxon>Rhizobiaceae</taxon>
        <taxon>Ciceribacter</taxon>
    </lineage>
</organism>
<feature type="transmembrane region" description="Helical" evidence="1">
    <location>
        <begin position="95"/>
        <end position="115"/>
    </location>
</feature>
<evidence type="ECO:0000256" key="1">
    <source>
        <dbReference type="SAM" id="Phobius"/>
    </source>
</evidence>
<gene>
    <name evidence="2" type="ORF">RHIZ70_4078</name>
</gene>
<sequence length="164" mass="17847">MIGTKPGICGLPLAAYKPRAMDHGYGERSRRQDGRMIMNEDKAHFAPVDPVKAGFSASCPRCGQGRLFEGFSTIKPGCSNCGLDYSFADSGDGPAIFVILLADFLVVGLAVWTELTYQPPVWLHFVLFGPLAIVVSLWLLRTIKALLIALQYKNKASQGTIDRG</sequence>
<dbReference type="Proteomes" id="UP000254764">
    <property type="component" value="Unassembled WGS sequence"/>
</dbReference>
<feature type="transmembrane region" description="Helical" evidence="1">
    <location>
        <begin position="121"/>
        <end position="140"/>
    </location>
</feature>
<evidence type="ECO:0000313" key="2">
    <source>
        <dbReference type="EMBL" id="SSC68370.1"/>
    </source>
</evidence>
<protein>
    <recommendedName>
        <fullName evidence="4">DUF983 domain-containing protein</fullName>
    </recommendedName>
</protein>
<keyword evidence="3" id="KW-1185">Reference proteome</keyword>
<dbReference type="EMBL" id="UEYP01000007">
    <property type="protein sequence ID" value="SSC68370.1"/>
    <property type="molecule type" value="Genomic_DNA"/>
</dbReference>
<accession>A0A376AKZ8</accession>
<evidence type="ECO:0008006" key="4">
    <source>
        <dbReference type="Google" id="ProtNLM"/>
    </source>
</evidence>